<evidence type="ECO:0000313" key="11">
    <source>
        <dbReference type="Proteomes" id="UP000317835"/>
    </source>
</evidence>
<dbReference type="GO" id="GO:0009103">
    <property type="term" value="P:lipopolysaccharide biosynthetic process"/>
    <property type="evidence" value="ECO:0007669"/>
    <property type="project" value="UniProtKB-ARBA"/>
</dbReference>
<keyword evidence="6 8" id="KW-1133">Transmembrane helix</keyword>
<feature type="transmembrane region" description="Helical" evidence="8">
    <location>
        <begin position="386"/>
        <end position="407"/>
    </location>
</feature>
<dbReference type="EMBL" id="CP036426">
    <property type="protein sequence ID" value="QDV35973.1"/>
    <property type="molecule type" value="Genomic_DNA"/>
</dbReference>
<name>A0A518H574_9BACT</name>
<feature type="domain" description="Glycosyltransferase RgtA/B/C/D-like" evidence="9">
    <location>
        <begin position="87"/>
        <end position="185"/>
    </location>
</feature>
<evidence type="ECO:0000256" key="4">
    <source>
        <dbReference type="ARBA" id="ARBA00022679"/>
    </source>
</evidence>
<dbReference type="Proteomes" id="UP000317835">
    <property type="component" value="Chromosome"/>
</dbReference>
<feature type="transmembrane region" description="Helical" evidence="8">
    <location>
        <begin position="356"/>
        <end position="374"/>
    </location>
</feature>
<keyword evidence="2" id="KW-1003">Cell membrane</keyword>
<dbReference type="GO" id="GO:0005886">
    <property type="term" value="C:plasma membrane"/>
    <property type="evidence" value="ECO:0007669"/>
    <property type="project" value="UniProtKB-SubCell"/>
</dbReference>
<evidence type="ECO:0000256" key="3">
    <source>
        <dbReference type="ARBA" id="ARBA00022676"/>
    </source>
</evidence>
<evidence type="ECO:0000256" key="8">
    <source>
        <dbReference type="SAM" id="Phobius"/>
    </source>
</evidence>
<dbReference type="OrthoDB" id="247054at2"/>
<keyword evidence="7 8" id="KW-0472">Membrane</keyword>
<dbReference type="AlphaFoldDB" id="A0A518H574"/>
<protein>
    <recommendedName>
        <fullName evidence="9">Glycosyltransferase RgtA/B/C/D-like domain-containing protein</fullName>
    </recommendedName>
</protein>
<evidence type="ECO:0000256" key="2">
    <source>
        <dbReference type="ARBA" id="ARBA00022475"/>
    </source>
</evidence>
<dbReference type="Pfam" id="PF13231">
    <property type="entry name" value="PMT_2"/>
    <property type="match status" value="1"/>
</dbReference>
<reference evidence="10 11" key="1">
    <citation type="submission" date="2019-02" db="EMBL/GenBank/DDBJ databases">
        <title>Deep-cultivation of Planctomycetes and their phenomic and genomic characterization uncovers novel biology.</title>
        <authorList>
            <person name="Wiegand S."/>
            <person name="Jogler M."/>
            <person name="Boedeker C."/>
            <person name="Pinto D."/>
            <person name="Vollmers J."/>
            <person name="Rivas-Marin E."/>
            <person name="Kohn T."/>
            <person name="Peeters S.H."/>
            <person name="Heuer A."/>
            <person name="Rast P."/>
            <person name="Oberbeckmann S."/>
            <person name="Bunk B."/>
            <person name="Jeske O."/>
            <person name="Meyerdierks A."/>
            <person name="Storesund J.E."/>
            <person name="Kallscheuer N."/>
            <person name="Luecker S."/>
            <person name="Lage O.M."/>
            <person name="Pohl T."/>
            <person name="Merkel B.J."/>
            <person name="Hornburger P."/>
            <person name="Mueller R.-W."/>
            <person name="Bruemmer F."/>
            <person name="Labrenz M."/>
            <person name="Spormann A.M."/>
            <person name="Op den Camp H."/>
            <person name="Overmann J."/>
            <person name="Amann R."/>
            <person name="Jetten M.S.M."/>
            <person name="Mascher T."/>
            <person name="Medema M.H."/>
            <person name="Devos D.P."/>
            <person name="Kaster A.-K."/>
            <person name="Ovreas L."/>
            <person name="Rohde M."/>
            <person name="Galperin M.Y."/>
            <person name="Jogler C."/>
        </authorList>
    </citation>
    <scope>NUCLEOTIDE SEQUENCE [LARGE SCALE GENOMIC DNA]</scope>
    <source>
        <strain evidence="10 11">ElP</strain>
    </source>
</reference>
<dbReference type="InterPro" id="IPR050297">
    <property type="entry name" value="LipidA_mod_glycosyltrf_83"/>
</dbReference>
<dbReference type="InterPro" id="IPR038731">
    <property type="entry name" value="RgtA/B/C-like"/>
</dbReference>
<keyword evidence="4" id="KW-0808">Transferase</keyword>
<organism evidence="10 11">
    <name type="scientific">Tautonia plasticadhaerens</name>
    <dbReference type="NCBI Taxonomy" id="2527974"/>
    <lineage>
        <taxon>Bacteria</taxon>
        <taxon>Pseudomonadati</taxon>
        <taxon>Planctomycetota</taxon>
        <taxon>Planctomycetia</taxon>
        <taxon>Isosphaerales</taxon>
        <taxon>Isosphaeraceae</taxon>
        <taxon>Tautonia</taxon>
    </lineage>
</organism>
<dbReference type="RefSeq" id="WP_145271934.1">
    <property type="nucleotide sequence ID" value="NZ_CP036426.1"/>
</dbReference>
<keyword evidence="5 8" id="KW-0812">Transmembrane</keyword>
<evidence type="ECO:0000313" key="10">
    <source>
        <dbReference type="EMBL" id="QDV35973.1"/>
    </source>
</evidence>
<dbReference type="PANTHER" id="PTHR33908">
    <property type="entry name" value="MANNOSYLTRANSFERASE YKCB-RELATED"/>
    <property type="match status" value="1"/>
</dbReference>
<evidence type="ECO:0000256" key="6">
    <source>
        <dbReference type="ARBA" id="ARBA00022989"/>
    </source>
</evidence>
<sequence length="555" mass="58764">MIRRDRALIGILVLSAVLHVVGMIRTPLPSQDGLKFIRIAREFGEQPWADVVRRADQHPLYPALIAVAQPFIAPMIGEGPGSWRVAAQGVSALAMVAAVLPFFGFARTVVGRRPALLASLLFALLPISGRIGHDTLSDATALLCVAGALALGTRAATTGGVLAAVGSGAIAGIGFLARPEVALVPGVIALGVVGGGLSRRGAKPQRREGRGEREHRIFSRLPFRASAPQPEIPPDLPRRLLLAAAISAPLVACVGSYAAIKGTISEKLSMRYATGLGDGTGVARSVPHWVPRGLDDPRWDFSPKEESDAPGRLGPAPASIRVARGIGEATAWVLVPLACWGAWHHRGPRRSREARQLAACLAIAYGIVLIRHAMRAGYLSDRHCATLALLATPWAAAGAIGLARFLSDRLAMGAGRRRRLAITTLSAIAIGGVAVQLKPGHPSRWGHQAAGLWLADRAGAGEAVLDTRGWAAFVSGLRSYDPWHIRQALTDARLAYVVVGDDELTADSARAETLGALLDYAAEPVAAFPGREGDDEIGVRVYRFRRPQSWEGIVQ</sequence>
<gene>
    <name evidence="10" type="ORF">ElP_38830</name>
</gene>
<evidence type="ECO:0000256" key="1">
    <source>
        <dbReference type="ARBA" id="ARBA00004651"/>
    </source>
</evidence>
<comment type="subcellular location">
    <subcellularLocation>
        <location evidence="1">Cell membrane</location>
        <topology evidence="1">Multi-pass membrane protein</topology>
    </subcellularLocation>
</comment>
<keyword evidence="3" id="KW-0328">Glycosyltransferase</keyword>
<keyword evidence="11" id="KW-1185">Reference proteome</keyword>
<accession>A0A518H574</accession>
<evidence type="ECO:0000256" key="5">
    <source>
        <dbReference type="ARBA" id="ARBA00022692"/>
    </source>
</evidence>
<dbReference type="GO" id="GO:0016763">
    <property type="term" value="F:pentosyltransferase activity"/>
    <property type="evidence" value="ECO:0007669"/>
    <property type="project" value="TreeGrafter"/>
</dbReference>
<feature type="transmembrane region" description="Helical" evidence="8">
    <location>
        <begin position="175"/>
        <end position="197"/>
    </location>
</feature>
<feature type="transmembrane region" description="Helical" evidence="8">
    <location>
        <begin position="85"/>
        <end position="103"/>
    </location>
</feature>
<dbReference type="PANTHER" id="PTHR33908:SF11">
    <property type="entry name" value="MEMBRANE PROTEIN"/>
    <property type="match status" value="1"/>
</dbReference>
<evidence type="ECO:0000256" key="7">
    <source>
        <dbReference type="ARBA" id="ARBA00023136"/>
    </source>
</evidence>
<feature type="transmembrane region" description="Helical" evidence="8">
    <location>
        <begin position="419"/>
        <end position="437"/>
    </location>
</feature>
<evidence type="ECO:0000259" key="9">
    <source>
        <dbReference type="Pfam" id="PF13231"/>
    </source>
</evidence>
<dbReference type="KEGG" id="tpla:ElP_38830"/>
<proteinExistence type="predicted"/>